<dbReference type="Pfam" id="PF14543">
    <property type="entry name" value="TAXi_N"/>
    <property type="match status" value="1"/>
</dbReference>
<dbReference type="PANTHER" id="PTHR13683:SF685">
    <property type="entry name" value="EUKARYOTIC ASPARTYL PROTEASE FAMILY PROTEIN"/>
    <property type="match status" value="1"/>
</dbReference>
<dbReference type="InterPro" id="IPR032861">
    <property type="entry name" value="TAXi_N"/>
</dbReference>
<comment type="caution">
    <text evidence="3">The sequence shown here is derived from an EMBL/GenBank/DDBJ whole genome shotgun (WGS) entry which is preliminary data.</text>
</comment>
<gene>
    <name evidence="3" type="primary">VvCHDp000033_5</name>
    <name evidence="3" type="ORF">CK203_064022</name>
</gene>
<evidence type="ECO:0000313" key="4">
    <source>
        <dbReference type="Proteomes" id="UP000288805"/>
    </source>
</evidence>
<dbReference type="InterPro" id="IPR021109">
    <property type="entry name" value="Peptidase_aspartic_dom_sf"/>
</dbReference>
<comment type="similarity">
    <text evidence="1">Belongs to the peptidase A1 family.</text>
</comment>
<proteinExistence type="inferred from homology"/>
<dbReference type="InterPro" id="IPR034164">
    <property type="entry name" value="Pepsin-like_dom"/>
</dbReference>
<dbReference type="EMBL" id="QGNW01000770">
    <property type="protein sequence ID" value="RVW62505.1"/>
    <property type="molecule type" value="Genomic_DNA"/>
</dbReference>
<reference evidence="3 4" key="1">
    <citation type="journal article" date="2018" name="PLoS Genet.">
        <title>Population sequencing reveals clonal diversity and ancestral inbreeding in the grapevine cultivar Chardonnay.</title>
        <authorList>
            <person name="Roach M.J."/>
            <person name="Johnson D.L."/>
            <person name="Bohlmann J."/>
            <person name="van Vuuren H.J."/>
            <person name="Jones S.J."/>
            <person name="Pretorius I.S."/>
            <person name="Schmidt S.A."/>
            <person name="Borneman A.R."/>
        </authorList>
    </citation>
    <scope>NUCLEOTIDE SEQUENCE [LARGE SCALE GENOMIC DNA]</scope>
    <source>
        <strain evidence="4">cv. Chardonnay</strain>
        <tissue evidence="3">Leaf</tissue>
    </source>
</reference>
<dbReference type="GO" id="GO:0006508">
    <property type="term" value="P:proteolysis"/>
    <property type="evidence" value="ECO:0007669"/>
    <property type="project" value="InterPro"/>
</dbReference>
<sequence length="324" mass="34895">MSKGPKAIMLIIRPPCLFAPSPLLRILLLLPLLLIISITITTPVSANHGFFSLKYKFAGQKRSLAALKAHDNSRQLRILAGVDLPLGGTGRPEAVGLYYAKIGIGTPARDYYVQVDTGSDIMWVNCIQCNECPKKSSLGMELTLYDIKESLTGKLVSCDQDFCYAINGGPPSYCIANMSCSYTEIYADGSSSFGYFVRDIVQYDQVSGDLETTSANGSVIFGLASKYNSIPHLNNNPLLEVPLRCSATQSGDLSSEEALDGILGFGKSNTSMISQLASSGKVRKMFAHCLDGLNGGGIFAIGHIVQPKVNTTPLVPNQYVYISL</sequence>
<evidence type="ECO:0000259" key="2">
    <source>
        <dbReference type="PROSITE" id="PS51767"/>
    </source>
</evidence>
<dbReference type="SUPFAM" id="SSF50630">
    <property type="entry name" value="Acid proteases"/>
    <property type="match status" value="1"/>
</dbReference>
<dbReference type="CDD" id="cd05471">
    <property type="entry name" value="pepsin_like"/>
    <property type="match status" value="1"/>
</dbReference>
<protein>
    <submittedName>
        <fullName evidence="3">Aspartic proteinase-like protein 2</fullName>
    </submittedName>
</protein>
<dbReference type="InterPro" id="IPR001461">
    <property type="entry name" value="Aspartic_peptidase_A1"/>
</dbReference>
<dbReference type="Gene3D" id="2.40.70.10">
    <property type="entry name" value="Acid Proteases"/>
    <property type="match status" value="1"/>
</dbReference>
<feature type="domain" description="Peptidase A1" evidence="2">
    <location>
        <begin position="98"/>
        <end position="324"/>
    </location>
</feature>
<organism evidence="3 4">
    <name type="scientific">Vitis vinifera</name>
    <name type="common">Grape</name>
    <dbReference type="NCBI Taxonomy" id="29760"/>
    <lineage>
        <taxon>Eukaryota</taxon>
        <taxon>Viridiplantae</taxon>
        <taxon>Streptophyta</taxon>
        <taxon>Embryophyta</taxon>
        <taxon>Tracheophyta</taxon>
        <taxon>Spermatophyta</taxon>
        <taxon>Magnoliopsida</taxon>
        <taxon>eudicotyledons</taxon>
        <taxon>Gunneridae</taxon>
        <taxon>Pentapetalae</taxon>
        <taxon>rosids</taxon>
        <taxon>Vitales</taxon>
        <taxon>Vitaceae</taxon>
        <taxon>Viteae</taxon>
        <taxon>Vitis</taxon>
    </lineage>
</organism>
<dbReference type="GO" id="GO:0004190">
    <property type="term" value="F:aspartic-type endopeptidase activity"/>
    <property type="evidence" value="ECO:0007669"/>
    <property type="project" value="InterPro"/>
</dbReference>
<dbReference type="InterPro" id="IPR033121">
    <property type="entry name" value="PEPTIDASE_A1"/>
</dbReference>
<dbReference type="PANTHER" id="PTHR13683">
    <property type="entry name" value="ASPARTYL PROTEASES"/>
    <property type="match status" value="1"/>
</dbReference>
<evidence type="ECO:0000313" key="3">
    <source>
        <dbReference type="EMBL" id="RVW62505.1"/>
    </source>
</evidence>
<dbReference type="Proteomes" id="UP000288805">
    <property type="component" value="Unassembled WGS sequence"/>
</dbReference>
<dbReference type="AlphaFoldDB" id="A0A438FRD1"/>
<dbReference type="PROSITE" id="PS51767">
    <property type="entry name" value="PEPTIDASE_A1"/>
    <property type="match status" value="1"/>
</dbReference>
<name>A0A438FRD1_VITVI</name>
<evidence type="ECO:0000256" key="1">
    <source>
        <dbReference type="ARBA" id="ARBA00007447"/>
    </source>
</evidence>
<accession>A0A438FRD1</accession>